<dbReference type="InterPro" id="IPR006311">
    <property type="entry name" value="TAT_signal"/>
</dbReference>
<dbReference type="GO" id="GO:0051470">
    <property type="term" value="P:ectoine transmembrane transport"/>
    <property type="evidence" value="ECO:0007669"/>
    <property type="project" value="InterPro"/>
</dbReference>
<evidence type="ECO:0000313" key="4">
    <source>
        <dbReference type="EMBL" id="TDP97695.1"/>
    </source>
</evidence>
<organism evidence="4 5">
    <name type="scientific">Labedaea rhizosphaerae</name>
    <dbReference type="NCBI Taxonomy" id="598644"/>
    <lineage>
        <taxon>Bacteria</taxon>
        <taxon>Bacillati</taxon>
        <taxon>Actinomycetota</taxon>
        <taxon>Actinomycetes</taxon>
        <taxon>Pseudonocardiales</taxon>
        <taxon>Pseudonocardiaceae</taxon>
        <taxon>Labedaea</taxon>
    </lineage>
</organism>
<dbReference type="PANTHER" id="PTHR35936">
    <property type="entry name" value="MEMBRANE-BOUND LYTIC MUREIN TRANSGLYCOSYLASE F"/>
    <property type="match status" value="1"/>
</dbReference>
<protein>
    <submittedName>
        <fullName evidence="4">Polar amino acid transport system substrate-binding protein</fullName>
    </submittedName>
</protein>
<dbReference type="NCBIfam" id="TIGR02995">
    <property type="entry name" value="ectoine_ehuB"/>
    <property type="match status" value="1"/>
</dbReference>
<dbReference type="Gene3D" id="3.40.190.10">
    <property type="entry name" value="Periplasmic binding protein-like II"/>
    <property type="match status" value="2"/>
</dbReference>
<dbReference type="SMART" id="SM00062">
    <property type="entry name" value="PBPb"/>
    <property type="match status" value="1"/>
</dbReference>
<keyword evidence="5" id="KW-1185">Reference proteome</keyword>
<reference evidence="4 5" key="1">
    <citation type="submission" date="2019-03" db="EMBL/GenBank/DDBJ databases">
        <title>Genomic Encyclopedia of Type Strains, Phase IV (KMG-IV): sequencing the most valuable type-strain genomes for metagenomic binning, comparative biology and taxonomic classification.</title>
        <authorList>
            <person name="Goeker M."/>
        </authorList>
    </citation>
    <scope>NUCLEOTIDE SEQUENCE [LARGE SCALE GENOMIC DNA]</scope>
    <source>
        <strain evidence="4 5">DSM 45361</strain>
    </source>
</reference>
<evidence type="ECO:0000256" key="1">
    <source>
        <dbReference type="ARBA" id="ARBA00022729"/>
    </source>
</evidence>
<accession>A0A4R6SEV0</accession>
<dbReference type="GO" id="GO:0033294">
    <property type="term" value="F:ectoine binding"/>
    <property type="evidence" value="ECO:0007669"/>
    <property type="project" value="InterPro"/>
</dbReference>
<dbReference type="InterPro" id="IPR001638">
    <property type="entry name" value="Solute-binding_3/MltF_N"/>
</dbReference>
<gene>
    <name evidence="4" type="ORF">EV186_103659</name>
</gene>
<evidence type="ECO:0000256" key="2">
    <source>
        <dbReference type="SAM" id="SignalP"/>
    </source>
</evidence>
<feature type="domain" description="Solute-binding protein family 3/N-terminal" evidence="3">
    <location>
        <begin position="50"/>
        <end position="282"/>
    </location>
</feature>
<name>A0A4R6SEV0_LABRH</name>
<dbReference type="CDD" id="cd01002">
    <property type="entry name" value="PBP2_Ehub_like"/>
    <property type="match status" value="1"/>
</dbReference>
<dbReference type="InterPro" id="IPR014337">
    <property type="entry name" value="Ectoine_EhuB"/>
</dbReference>
<dbReference type="OrthoDB" id="9768183at2"/>
<dbReference type="PROSITE" id="PS51318">
    <property type="entry name" value="TAT"/>
    <property type="match status" value="1"/>
</dbReference>
<feature type="signal peptide" evidence="2">
    <location>
        <begin position="1"/>
        <end position="30"/>
    </location>
</feature>
<dbReference type="AlphaFoldDB" id="A0A4R6SEV0"/>
<dbReference type="Pfam" id="PF00497">
    <property type="entry name" value="SBP_bac_3"/>
    <property type="match status" value="1"/>
</dbReference>
<dbReference type="Proteomes" id="UP000295444">
    <property type="component" value="Unassembled WGS sequence"/>
</dbReference>
<proteinExistence type="predicted"/>
<evidence type="ECO:0000313" key="5">
    <source>
        <dbReference type="Proteomes" id="UP000295444"/>
    </source>
</evidence>
<dbReference type="RefSeq" id="WP_133850861.1">
    <property type="nucleotide sequence ID" value="NZ_SNXZ01000003.1"/>
</dbReference>
<dbReference type="PANTHER" id="PTHR35936:SF17">
    <property type="entry name" value="ARGININE-BINDING EXTRACELLULAR PROTEIN ARTP"/>
    <property type="match status" value="1"/>
</dbReference>
<dbReference type="EMBL" id="SNXZ01000003">
    <property type="protein sequence ID" value="TDP97695.1"/>
    <property type="molecule type" value="Genomic_DNA"/>
</dbReference>
<comment type="caution">
    <text evidence="4">The sequence shown here is derived from an EMBL/GenBank/DDBJ whole genome shotgun (WGS) entry which is preliminary data.</text>
</comment>
<sequence>MTGEIWTRRDFFRRSAAFGALAVVGPAALAACSKVNTGPVTLDSLKSAGKIKIGIAGEQPYGFTDASGKVTGEAPEVARAVFKNLGVANIEAQQVSFDSLIPSLNAHQYDMVAAGMNIKPDRCGQAAFSVADYSAKTSFLVKKGNPKGIKTFDDVIAKKAKIAVLNGAVELGYATDSGVPDGMITKVETQDDLLRQVKDGRVDCGALTDISLHDVVKKNPDAGLEVTEGFDPVIKGKKVLSAGGFVFRKDDTDLLKAFNTELKKLQGNGEWVKIASPFGFSQANVPTAEVTTEKLCQSG</sequence>
<evidence type="ECO:0000259" key="3">
    <source>
        <dbReference type="SMART" id="SM00062"/>
    </source>
</evidence>
<feature type="chain" id="PRO_5020736768" evidence="2">
    <location>
        <begin position="31"/>
        <end position="299"/>
    </location>
</feature>
<dbReference type="SUPFAM" id="SSF53850">
    <property type="entry name" value="Periplasmic binding protein-like II"/>
    <property type="match status" value="1"/>
</dbReference>
<keyword evidence="1 2" id="KW-0732">Signal</keyword>